<organism evidence="1 2">
    <name type="scientific">Racocetra persica</name>
    <dbReference type="NCBI Taxonomy" id="160502"/>
    <lineage>
        <taxon>Eukaryota</taxon>
        <taxon>Fungi</taxon>
        <taxon>Fungi incertae sedis</taxon>
        <taxon>Mucoromycota</taxon>
        <taxon>Glomeromycotina</taxon>
        <taxon>Glomeromycetes</taxon>
        <taxon>Diversisporales</taxon>
        <taxon>Gigasporaceae</taxon>
        <taxon>Racocetra</taxon>
    </lineage>
</organism>
<keyword evidence="2" id="KW-1185">Reference proteome</keyword>
<name>A0ACA9SM58_9GLOM</name>
<sequence>LKKAMIKEVVEIEEKINKVWNIRQRDDKSILAYTYYYKSLVVLVKAMIKNYEEIYWYTFGLCES</sequence>
<dbReference type="EMBL" id="CAJVQC010128765">
    <property type="protein sequence ID" value="CAG8841039.1"/>
    <property type="molecule type" value="Genomic_DNA"/>
</dbReference>
<reference evidence="1" key="1">
    <citation type="submission" date="2021-06" db="EMBL/GenBank/DDBJ databases">
        <authorList>
            <person name="Kallberg Y."/>
            <person name="Tangrot J."/>
            <person name="Rosling A."/>
        </authorList>
    </citation>
    <scope>NUCLEOTIDE SEQUENCE</scope>
    <source>
        <strain evidence="1">MA461A</strain>
    </source>
</reference>
<accession>A0ACA9SM58</accession>
<feature type="non-terminal residue" evidence="1">
    <location>
        <position position="64"/>
    </location>
</feature>
<evidence type="ECO:0000313" key="2">
    <source>
        <dbReference type="Proteomes" id="UP000789920"/>
    </source>
</evidence>
<evidence type="ECO:0000313" key="1">
    <source>
        <dbReference type="EMBL" id="CAG8841039.1"/>
    </source>
</evidence>
<dbReference type="Proteomes" id="UP000789920">
    <property type="component" value="Unassembled WGS sequence"/>
</dbReference>
<proteinExistence type="predicted"/>
<protein>
    <submittedName>
        <fullName evidence="1">23247_t:CDS:1</fullName>
    </submittedName>
</protein>
<feature type="non-terminal residue" evidence="1">
    <location>
        <position position="1"/>
    </location>
</feature>
<gene>
    <name evidence="1" type="ORF">RPERSI_LOCUS31692</name>
</gene>
<comment type="caution">
    <text evidence="1">The sequence shown here is derived from an EMBL/GenBank/DDBJ whole genome shotgun (WGS) entry which is preliminary data.</text>
</comment>